<keyword evidence="1" id="KW-0175">Coiled coil</keyword>
<evidence type="ECO:0000313" key="4">
    <source>
        <dbReference type="EMBL" id="KAJ7350617.1"/>
    </source>
</evidence>
<evidence type="ECO:0000313" key="5">
    <source>
        <dbReference type="Proteomes" id="UP001218218"/>
    </source>
</evidence>
<keyword evidence="5" id="KW-1185">Reference proteome</keyword>
<feature type="region of interest" description="Disordered" evidence="2">
    <location>
        <begin position="297"/>
        <end position="320"/>
    </location>
</feature>
<evidence type="ECO:0000256" key="2">
    <source>
        <dbReference type="SAM" id="MobiDB-lite"/>
    </source>
</evidence>
<organism evidence="4 5">
    <name type="scientific">Mycena albidolilacea</name>
    <dbReference type="NCBI Taxonomy" id="1033008"/>
    <lineage>
        <taxon>Eukaryota</taxon>
        <taxon>Fungi</taxon>
        <taxon>Dikarya</taxon>
        <taxon>Basidiomycota</taxon>
        <taxon>Agaricomycotina</taxon>
        <taxon>Agaricomycetes</taxon>
        <taxon>Agaricomycetidae</taxon>
        <taxon>Agaricales</taxon>
        <taxon>Marasmiineae</taxon>
        <taxon>Mycenaceae</taxon>
        <taxon>Mycena</taxon>
    </lineage>
</organism>
<proteinExistence type="predicted"/>
<feature type="coiled-coil region" evidence="1">
    <location>
        <begin position="204"/>
        <end position="231"/>
    </location>
</feature>
<dbReference type="Proteomes" id="UP001218218">
    <property type="component" value="Unassembled WGS sequence"/>
</dbReference>
<feature type="transmembrane region" description="Helical" evidence="3">
    <location>
        <begin position="36"/>
        <end position="58"/>
    </location>
</feature>
<feature type="compositionally biased region" description="Basic and acidic residues" evidence="2">
    <location>
        <begin position="257"/>
        <end position="267"/>
    </location>
</feature>
<sequence>MITLAGETSSTLPAFRLWSVFDTAARYLRMTSHIRAIWRIIACVLSLFSHLASSAVIVRSLASMESETRTDLITTRPLLVVPSPSAIAIAPSTAGLRLVGVAGDSSPSSSARTITIAVSVAIGVTGTIILAVFLVLYTRNRRALKQAKISVAPSPPGISNPFDDSASESEFGVANRESWVPYLDGVQTRRGSTRASLNTVSTRQLHISNQIKRARKKLADLEEMSTLLRSASHSSRGSGNSLQLELGIEAHPVPDTAGERDEQKPADADAPESRAVLENALERALREIEELNNQMRELETQRRSAWALGLSDEPPPGYYE</sequence>
<evidence type="ECO:0000256" key="3">
    <source>
        <dbReference type="SAM" id="Phobius"/>
    </source>
</evidence>
<keyword evidence="3" id="KW-0472">Membrane</keyword>
<feature type="region of interest" description="Disordered" evidence="2">
    <location>
        <begin position="253"/>
        <end position="274"/>
    </location>
</feature>
<evidence type="ECO:0008006" key="6">
    <source>
        <dbReference type="Google" id="ProtNLM"/>
    </source>
</evidence>
<reference evidence="4" key="1">
    <citation type="submission" date="2023-03" db="EMBL/GenBank/DDBJ databases">
        <title>Massive genome expansion in bonnet fungi (Mycena s.s.) driven by repeated elements and novel gene families across ecological guilds.</title>
        <authorList>
            <consortium name="Lawrence Berkeley National Laboratory"/>
            <person name="Harder C.B."/>
            <person name="Miyauchi S."/>
            <person name="Viragh M."/>
            <person name="Kuo A."/>
            <person name="Thoen E."/>
            <person name="Andreopoulos B."/>
            <person name="Lu D."/>
            <person name="Skrede I."/>
            <person name="Drula E."/>
            <person name="Henrissat B."/>
            <person name="Morin E."/>
            <person name="Kohler A."/>
            <person name="Barry K."/>
            <person name="LaButti K."/>
            <person name="Morin E."/>
            <person name="Salamov A."/>
            <person name="Lipzen A."/>
            <person name="Mereny Z."/>
            <person name="Hegedus B."/>
            <person name="Baldrian P."/>
            <person name="Stursova M."/>
            <person name="Weitz H."/>
            <person name="Taylor A."/>
            <person name="Grigoriev I.V."/>
            <person name="Nagy L.G."/>
            <person name="Martin F."/>
            <person name="Kauserud H."/>
        </authorList>
    </citation>
    <scope>NUCLEOTIDE SEQUENCE</scope>
    <source>
        <strain evidence="4">CBHHK002</strain>
    </source>
</reference>
<name>A0AAD7EUA6_9AGAR</name>
<accession>A0AAD7EUA6</accession>
<keyword evidence="3" id="KW-0812">Transmembrane</keyword>
<protein>
    <recommendedName>
        <fullName evidence="6">Transmembrane protein</fullName>
    </recommendedName>
</protein>
<dbReference type="EMBL" id="JARIHO010000014">
    <property type="protein sequence ID" value="KAJ7350617.1"/>
    <property type="molecule type" value="Genomic_DNA"/>
</dbReference>
<gene>
    <name evidence="4" type="ORF">DFH08DRAFT_114049</name>
</gene>
<feature type="transmembrane region" description="Helical" evidence="3">
    <location>
        <begin position="114"/>
        <end position="137"/>
    </location>
</feature>
<evidence type="ECO:0000256" key="1">
    <source>
        <dbReference type="SAM" id="Coils"/>
    </source>
</evidence>
<comment type="caution">
    <text evidence="4">The sequence shown here is derived from an EMBL/GenBank/DDBJ whole genome shotgun (WGS) entry which is preliminary data.</text>
</comment>
<dbReference type="AlphaFoldDB" id="A0AAD7EUA6"/>
<keyword evidence="3" id="KW-1133">Transmembrane helix</keyword>